<dbReference type="Gene3D" id="3.90.950.20">
    <property type="entry name" value="CinA-like"/>
    <property type="match status" value="1"/>
</dbReference>
<dbReference type="Proteomes" id="UP000637906">
    <property type="component" value="Unassembled WGS sequence"/>
</dbReference>
<proteinExistence type="predicted"/>
<accession>A0A8J3MMR3</accession>
<protein>
    <submittedName>
        <fullName evidence="2">Competence damage-inducible protein A</fullName>
    </submittedName>
</protein>
<evidence type="ECO:0000313" key="2">
    <source>
        <dbReference type="EMBL" id="GHM59432.1"/>
    </source>
</evidence>
<dbReference type="AlphaFoldDB" id="A0A8J3MMR3"/>
<name>A0A8J3MMR3_9RICK</name>
<dbReference type="SUPFAM" id="SSF142433">
    <property type="entry name" value="CinA-like"/>
    <property type="match status" value="1"/>
</dbReference>
<gene>
    <name evidence="2" type="ORF">sL5_04250</name>
</gene>
<reference evidence="2 3" key="1">
    <citation type="journal article" date="2021" name="Microb. Ecol.">
        <title>Candidatus Mesenet longicola: Novel Endosymbionts of Brontispa longissima that Induce Cytoplasmic Incompatibility.</title>
        <authorList>
            <person name="Takano S."/>
            <person name="Gotoh Y."/>
            <person name="Hayashi T."/>
        </authorList>
    </citation>
    <scope>NUCLEOTIDE SEQUENCE [LARGE SCALE GENOMIC DNA]</scope>
    <source>
        <strain evidence="2">L5</strain>
    </source>
</reference>
<dbReference type="Pfam" id="PF02464">
    <property type="entry name" value="CinA"/>
    <property type="match status" value="1"/>
</dbReference>
<keyword evidence="3" id="KW-1185">Reference proteome</keyword>
<feature type="domain" description="CinA C-terminal" evidence="1">
    <location>
        <begin position="12"/>
        <end position="160"/>
    </location>
</feature>
<dbReference type="InterPro" id="IPR008136">
    <property type="entry name" value="CinA_C"/>
</dbReference>
<evidence type="ECO:0000313" key="3">
    <source>
        <dbReference type="Proteomes" id="UP000637906"/>
    </source>
</evidence>
<dbReference type="EMBL" id="BNGU01000013">
    <property type="protein sequence ID" value="GHM59432.1"/>
    <property type="molecule type" value="Genomic_DNA"/>
</dbReference>
<dbReference type="InterPro" id="IPR036653">
    <property type="entry name" value="CinA-like_C"/>
</dbReference>
<organism evidence="2 3">
    <name type="scientific">Candidatus Mesenet longicola</name>
    <dbReference type="NCBI Taxonomy" id="1892558"/>
    <lineage>
        <taxon>Bacteria</taxon>
        <taxon>Pseudomonadati</taxon>
        <taxon>Pseudomonadota</taxon>
        <taxon>Alphaproteobacteria</taxon>
        <taxon>Rickettsiales</taxon>
        <taxon>Anaplasmataceae</taxon>
        <taxon>Candidatus Mesenet</taxon>
    </lineage>
</organism>
<comment type="caution">
    <text evidence="2">The sequence shown here is derived from an EMBL/GenBank/DDBJ whole genome shotgun (WGS) entry which is preliminary data.</text>
</comment>
<dbReference type="NCBIfam" id="TIGR00199">
    <property type="entry name" value="PncC_domain"/>
    <property type="match status" value="1"/>
</dbReference>
<evidence type="ECO:0000259" key="1">
    <source>
        <dbReference type="Pfam" id="PF02464"/>
    </source>
</evidence>
<sequence>MLDQDILNKALACYKKIKESNFKIAIAESCSGGLLSFLFTTAAGASTILDCAFVTYSNDSKSKILGVQEETLRNYGAVSKEVANEMACGALLRSNANIAVAITGIAGPGGGSSCKPVGLVYISCMLSKVNIDCKEYHFNYDDRNKIQVAAADAALDFILDRVENA</sequence>